<reference evidence="2" key="1">
    <citation type="journal article" date="2020" name="mSystems">
        <title>Genome- and Community-Level Interaction Insights into Carbon Utilization and Element Cycling Functions of Hydrothermarchaeota in Hydrothermal Sediment.</title>
        <authorList>
            <person name="Zhou Z."/>
            <person name="Liu Y."/>
            <person name="Xu W."/>
            <person name="Pan J."/>
            <person name="Luo Z.H."/>
            <person name="Li M."/>
        </authorList>
    </citation>
    <scope>NUCLEOTIDE SEQUENCE [LARGE SCALE GENOMIC DNA]</scope>
    <source>
        <strain evidence="2">SpSt-754</strain>
    </source>
</reference>
<evidence type="ECO:0000313" key="2">
    <source>
        <dbReference type="EMBL" id="HGB35508.1"/>
    </source>
</evidence>
<organism evidence="2">
    <name type="scientific">candidate division WOR-3 bacterium</name>
    <dbReference type="NCBI Taxonomy" id="2052148"/>
    <lineage>
        <taxon>Bacteria</taxon>
        <taxon>Bacteria division WOR-3</taxon>
    </lineage>
</organism>
<dbReference type="InterPro" id="IPR013325">
    <property type="entry name" value="RNA_pol_sigma_r2"/>
</dbReference>
<dbReference type="AlphaFoldDB" id="A0A7V3KMW4"/>
<sequence length="509" mass="60042">MGITENQEKQEHIHQYEKLISGFKLDLISDYLWAVDTVKKKKGLSKEDKLKLLLAPLITLTKLNFPSYSIEFIPKKANANSNANSNLPGLERAIWIWIDRELDLEHLNYDHTKYRIDYKVNRPLSPWTKSIWLEEKERKDLKACIEAEVGWVEDSILGCISLHELYEKWLPLLNPMVIQSKDLLDQILVCYSIKRALNGDKKAIQKLYDLYKDTAQAIAVKMARKFNLSIEDMKQDAQILLWFLISGFTPENILSQLLSEKNCKIIMALPMWVKDFYIYYFSEYIPRMIKTILKESEEVAKHDEFQKGVLGWELSILLNPCTPIHEHTFWKNTPKRIYRFNSYSYQPRQMGPRRNLTTWLFGTFGKRRYGKLYQLLRDKYKSIVKEKSKTENSDSRDDFDEEHEDKEQEKGLSISISIPIPNISFFVAGRKRKKKVLQPMDRDSTPYKKSRKEIIKRLVKLGASRRDAQIFLYWKFDKLTQSKIAQKLGLSRRQIIRICQKVNQLIPSQ</sequence>
<accession>A0A7V3KMW4</accession>
<gene>
    <name evidence="2" type="ORF">ENV38_01210</name>
</gene>
<comment type="caution">
    <text evidence="2">The sequence shown here is derived from an EMBL/GenBank/DDBJ whole genome shotgun (WGS) entry which is preliminary data.</text>
</comment>
<protein>
    <submittedName>
        <fullName evidence="2">Uncharacterized protein</fullName>
    </submittedName>
</protein>
<dbReference type="GO" id="GO:0006352">
    <property type="term" value="P:DNA-templated transcription initiation"/>
    <property type="evidence" value="ECO:0007669"/>
    <property type="project" value="InterPro"/>
</dbReference>
<proteinExistence type="predicted"/>
<dbReference type="GO" id="GO:0003700">
    <property type="term" value="F:DNA-binding transcription factor activity"/>
    <property type="evidence" value="ECO:0007669"/>
    <property type="project" value="InterPro"/>
</dbReference>
<feature type="region of interest" description="Disordered" evidence="1">
    <location>
        <begin position="391"/>
        <end position="411"/>
    </location>
</feature>
<dbReference type="SUPFAM" id="SSF88946">
    <property type="entry name" value="Sigma2 domain of RNA polymerase sigma factors"/>
    <property type="match status" value="1"/>
</dbReference>
<name>A0A7V3KMW4_UNCW3</name>
<evidence type="ECO:0000256" key="1">
    <source>
        <dbReference type="SAM" id="MobiDB-lite"/>
    </source>
</evidence>
<dbReference type="EMBL" id="DTGD01000049">
    <property type="protein sequence ID" value="HGB35508.1"/>
    <property type="molecule type" value="Genomic_DNA"/>
</dbReference>